<dbReference type="InterPro" id="IPR050740">
    <property type="entry name" value="Aldehyde_DH_Superfamily"/>
</dbReference>
<feature type="domain" description="Aldehyde dehydrogenase" evidence="2">
    <location>
        <begin position="18"/>
        <end position="380"/>
    </location>
</feature>
<dbReference type="InterPro" id="IPR016163">
    <property type="entry name" value="Ald_DH_C"/>
</dbReference>
<dbReference type="Pfam" id="PF00171">
    <property type="entry name" value="Aldedh"/>
    <property type="match status" value="1"/>
</dbReference>
<sequence length="415" mass="45839">MIEVVAREGTELPAEYEIPCGDRRKALHDVASLLRTRREEVLQVLFETCNYRTACGEIDVSIEALEGAYDEVMRFKPPRVKQIGVLMPSNIPLYSYILYLLIPSLYSERVAFRPSGRISGQTEKLHKLLGTAHDLPVEMCLTGQRDFLAVEAARSEVLVFTGTFDNAEKIRGQLRKDQLFLYFGQGVNPFVVGPDADLSSAVNGALHARMMNSGQDCFGPDVYFVHTSLSSQFCNLLARRVSSLKHGRNEDAAADYGSMYYLDAFESALSHLVDNRVFIAAGGRADLTEGHLAPTVLVRPVESAVRPPEMFAPIFNVVPYTSREWLSSMLTHQYFEERAMAATVYGTDPDLVELLGRRHTVSVNSTLIDIENGNAPFGGTGVRANYAAIRGERHTEPLLISKAVADHAIPAGGPR</sequence>
<organism evidence="3 5">
    <name type="scientific">Streptomyces brevispora</name>
    <dbReference type="NCBI Taxonomy" id="887462"/>
    <lineage>
        <taxon>Bacteria</taxon>
        <taxon>Bacillati</taxon>
        <taxon>Actinomycetota</taxon>
        <taxon>Actinomycetes</taxon>
        <taxon>Kitasatosporales</taxon>
        <taxon>Streptomycetaceae</taxon>
        <taxon>Streptomyces</taxon>
    </lineage>
</organism>
<evidence type="ECO:0000313" key="5">
    <source>
        <dbReference type="Proteomes" id="UP000318186"/>
    </source>
</evidence>
<proteinExistence type="predicted"/>
<dbReference type="Gene3D" id="3.40.309.10">
    <property type="entry name" value="Aldehyde Dehydrogenase, Chain A, domain 2"/>
    <property type="match status" value="1"/>
</dbReference>
<dbReference type="EMBL" id="VIWW01000001">
    <property type="protein sequence ID" value="TWG06833.1"/>
    <property type="molecule type" value="Genomic_DNA"/>
</dbReference>
<dbReference type="EMBL" id="CP109114">
    <property type="protein sequence ID" value="WSC12299.1"/>
    <property type="molecule type" value="Genomic_DNA"/>
</dbReference>
<dbReference type="InterPro" id="IPR016162">
    <property type="entry name" value="Ald_DH_N"/>
</dbReference>
<evidence type="ECO:0000313" key="3">
    <source>
        <dbReference type="EMBL" id="TWG06833.1"/>
    </source>
</evidence>
<evidence type="ECO:0000256" key="1">
    <source>
        <dbReference type="ARBA" id="ARBA00023002"/>
    </source>
</evidence>
<dbReference type="InterPro" id="IPR015590">
    <property type="entry name" value="Aldehyde_DH_dom"/>
</dbReference>
<dbReference type="RefSeq" id="WP_145766529.1">
    <property type="nucleotide sequence ID" value="NZ_CP109114.1"/>
</dbReference>
<dbReference type="InterPro" id="IPR016161">
    <property type="entry name" value="Ald_DH/histidinol_DH"/>
</dbReference>
<reference evidence="3 5" key="1">
    <citation type="submission" date="2019-06" db="EMBL/GenBank/DDBJ databases">
        <title>Sequencing the genomes of 1000 actinobacteria strains.</title>
        <authorList>
            <person name="Klenk H.-P."/>
        </authorList>
    </citation>
    <scope>NUCLEOTIDE SEQUENCE [LARGE SCALE GENOMIC DNA]</scope>
    <source>
        <strain evidence="3 5">DSM 42059</strain>
    </source>
</reference>
<dbReference type="PANTHER" id="PTHR43353:SF5">
    <property type="entry name" value="SUCCINATE-SEMIALDEHYDE DEHYDROGENASE, MITOCHONDRIAL"/>
    <property type="match status" value="1"/>
</dbReference>
<keyword evidence="6" id="KW-1185">Reference proteome</keyword>
<evidence type="ECO:0000259" key="2">
    <source>
        <dbReference type="Pfam" id="PF00171"/>
    </source>
</evidence>
<evidence type="ECO:0000313" key="4">
    <source>
        <dbReference type="EMBL" id="WSC12299.1"/>
    </source>
</evidence>
<dbReference type="AlphaFoldDB" id="A0A561V5G5"/>
<evidence type="ECO:0000313" key="6">
    <source>
        <dbReference type="Proteomes" id="UP001330827"/>
    </source>
</evidence>
<dbReference type="Proteomes" id="UP000318186">
    <property type="component" value="Unassembled WGS sequence"/>
</dbReference>
<dbReference type="OrthoDB" id="2644916at2"/>
<dbReference type="PANTHER" id="PTHR43353">
    <property type="entry name" value="SUCCINATE-SEMIALDEHYDE DEHYDROGENASE, MITOCHONDRIAL"/>
    <property type="match status" value="1"/>
</dbReference>
<accession>A0A561V5G5</accession>
<protein>
    <submittedName>
        <fullName evidence="3">Aldehyde dehydrogenase (NAD+)</fullName>
    </submittedName>
    <submittedName>
        <fullName evidence="4">Aldehyde dehydrogenase family protein</fullName>
    </submittedName>
</protein>
<dbReference type="Proteomes" id="UP001330827">
    <property type="component" value="Chromosome"/>
</dbReference>
<dbReference type="Gene3D" id="3.40.605.10">
    <property type="entry name" value="Aldehyde Dehydrogenase, Chain A, domain 1"/>
    <property type="match status" value="1"/>
</dbReference>
<keyword evidence="1" id="KW-0560">Oxidoreductase</keyword>
<name>A0A561V5G5_9ACTN</name>
<gene>
    <name evidence="3" type="ORF">FHX80_115330</name>
    <name evidence="4" type="ORF">OIE64_05190</name>
</gene>
<dbReference type="GO" id="GO:0016620">
    <property type="term" value="F:oxidoreductase activity, acting on the aldehyde or oxo group of donors, NAD or NADP as acceptor"/>
    <property type="evidence" value="ECO:0007669"/>
    <property type="project" value="InterPro"/>
</dbReference>
<dbReference type="SUPFAM" id="SSF53720">
    <property type="entry name" value="ALDH-like"/>
    <property type="match status" value="1"/>
</dbReference>
<reference evidence="4 6" key="2">
    <citation type="submission" date="2022-10" db="EMBL/GenBank/DDBJ databases">
        <title>The complete genomes of actinobacterial strains from the NBC collection.</title>
        <authorList>
            <person name="Joergensen T.S."/>
            <person name="Alvarez Arevalo M."/>
            <person name="Sterndorff E.B."/>
            <person name="Faurdal D."/>
            <person name="Vuksanovic O."/>
            <person name="Mourched A.-S."/>
            <person name="Charusanti P."/>
            <person name="Shaw S."/>
            <person name="Blin K."/>
            <person name="Weber T."/>
        </authorList>
    </citation>
    <scope>NUCLEOTIDE SEQUENCE [LARGE SCALE GENOMIC DNA]</scope>
    <source>
        <strain evidence="4 6">NBC 01769</strain>
    </source>
</reference>